<keyword evidence="3" id="KW-0540">Nuclease</keyword>
<feature type="domain" description="Endonuclease/exonuclease/phosphatase" evidence="2">
    <location>
        <begin position="114"/>
        <end position="322"/>
    </location>
</feature>
<dbReference type="EMBL" id="BOML01000003">
    <property type="protein sequence ID" value="GID99015.1"/>
    <property type="molecule type" value="Genomic_DNA"/>
</dbReference>
<accession>A0ABQ3YN99</accession>
<dbReference type="SUPFAM" id="SSF56219">
    <property type="entry name" value="DNase I-like"/>
    <property type="match status" value="1"/>
</dbReference>
<gene>
    <name evidence="3" type="ORF">Adu01nite_03660</name>
</gene>
<dbReference type="Gene3D" id="3.60.10.10">
    <property type="entry name" value="Endonuclease/exonuclease/phosphatase"/>
    <property type="match status" value="1"/>
</dbReference>
<feature type="transmembrane region" description="Helical" evidence="1">
    <location>
        <begin position="49"/>
        <end position="71"/>
    </location>
</feature>
<dbReference type="RefSeq" id="WP_203724432.1">
    <property type="nucleotide sequence ID" value="NZ_BAAATX010000004.1"/>
</dbReference>
<proteinExistence type="predicted"/>
<feature type="transmembrane region" description="Helical" evidence="1">
    <location>
        <begin position="22"/>
        <end position="40"/>
    </location>
</feature>
<dbReference type="GO" id="GO:0004519">
    <property type="term" value="F:endonuclease activity"/>
    <property type="evidence" value="ECO:0007669"/>
    <property type="project" value="UniProtKB-KW"/>
</dbReference>
<keyword evidence="1" id="KW-0812">Transmembrane</keyword>
<evidence type="ECO:0000313" key="3">
    <source>
        <dbReference type="EMBL" id="GID99015.1"/>
    </source>
</evidence>
<dbReference type="InterPro" id="IPR005135">
    <property type="entry name" value="Endo/exonuclease/phosphatase"/>
</dbReference>
<dbReference type="InterPro" id="IPR036691">
    <property type="entry name" value="Endo/exonu/phosph_ase_sf"/>
</dbReference>
<organism evidence="3 4">
    <name type="scientific">Paractinoplanes durhamensis</name>
    <dbReference type="NCBI Taxonomy" id="113563"/>
    <lineage>
        <taxon>Bacteria</taxon>
        <taxon>Bacillati</taxon>
        <taxon>Actinomycetota</taxon>
        <taxon>Actinomycetes</taxon>
        <taxon>Micromonosporales</taxon>
        <taxon>Micromonosporaceae</taxon>
        <taxon>Paractinoplanes</taxon>
    </lineage>
</organism>
<keyword evidence="4" id="KW-1185">Reference proteome</keyword>
<protein>
    <submittedName>
        <fullName evidence="3">Endonuclease</fullName>
    </submittedName>
</protein>
<keyword evidence="1" id="KW-0472">Membrane</keyword>
<comment type="caution">
    <text evidence="3">The sequence shown here is derived from an EMBL/GenBank/DDBJ whole genome shotgun (WGS) entry which is preliminary data.</text>
</comment>
<evidence type="ECO:0000256" key="1">
    <source>
        <dbReference type="SAM" id="Phobius"/>
    </source>
</evidence>
<dbReference type="Proteomes" id="UP000637628">
    <property type="component" value="Unassembled WGS sequence"/>
</dbReference>
<keyword evidence="1" id="KW-1133">Transmembrane helix</keyword>
<feature type="transmembrane region" description="Helical" evidence="1">
    <location>
        <begin position="77"/>
        <end position="95"/>
    </location>
</feature>
<sequence length="334" mass="36337">MKIISTAAVVRPVHVPKEQRKVVSVLLWLLVVPALVWLVLRVGGWERGLLVQLMAFTPYVALWSLVPTVLAVGFRRWPTAAVAFAIVLAFAVLVMPRARTSDQGPSQGVELHVMTSNMRIGGADPATIVRLVRENKVDVLALQEFSPSGRRGLEKNGLLELLPYSSLGDEPGASGSGIYSRFPLTGAGDRRYGGGFRQAYGTIQPLGAGPVLFESVHPRAPVTLPENRLWQADLAEEPQPEADGPPRVLLGDFNATLDHRSMRKLVDAGYRDAGDATGTGLVTTWPYMEHRGVPKVTIDHVLVDRRIGVRQMSAHRIPNTDHRALIAVITVPAA</sequence>
<reference evidence="3 4" key="1">
    <citation type="submission" date="2021-01" db="EMBL/GenBank/DDBJ databases">
        <title>Whole genome shotgun sequence of Actinoplanes durhamensis NBRC 14914.</title>
        <authorList>
            <person name="Komaki H."/>
            <person name="Tamura T."/>
        </authorList>
    </citation>
    <scope>NUCLEOTIDE SEQUENCE [LARGE SCALE GENOMIC DNA]</scope>
    <source>
        <strain evidence="3 4">NBRC 14914</strain>
    </source>
</reference>
<evidence type="ECO:0000313" key="4">
    <source>
        <dbReference type="Proteomes" id="UP000637628"/>
    </source>
</evidence>
<evidence type="ECO:0000259" key="2">
    <source>
        <dbReference type="Pfam" id="PF03372"/>
    </source>
</evidence>
<keyword evidence="3" id="KW-0255">Endonuclease</keyword>
<name>A0ABQ3YN99_9ACTN</name>
<keyword evidence="3" id="KW-0378">Hydrolase</keyword>
<dbReference type="Pfam" id="PF03372">
    <property type="entry name" value="Exo_endo_phos"/>
    <property type="match status" value="1"/>
</dbReference>